<gene>
    <name evidence="2" type="ORF">IQ63_44120</name>
</gene>
<dbReference type="PATRIC" id="fig|42234.21.peg.9063"/>
<reference evidence="3" key="1">
    <citation type="submission" date="2014-07" db="EMBL/GenBank/DDBJ databases">
        <title>Genome sequencing of plant-pathogenic Streptomyces species.</title>
        <authorList>
            <person name="Harrison J."/>
            <person name="Sapp M."/>
            <person name="Thwaites R."/>
            <person name="Studholme D.J."/>
        </authorList>
    </citation>
    <scope>NUCLEOTIDE SEQUENCE [LARGE SCALE GENOMIC DNA]</scope>
    <source>
        <strain evidence="3">NCPPB 4445</strain>
    </source>
</reference>
<dbReference type="OrthoDB" id="3237043at2"/>
<protein>
    <submittedName>
        <fullName evidence="2">Uncharacterized protein</fullName>
    </submittedName>
</protein>
<name>A0A0L0JDC1_9ACTN</name>
<dbReference type="PANTHER" id="PTHR43157:SF31">
    <property type="entry name" value="PHOSPHATIDYLINOSITOL-GLYCAN BIOSYNTHESIS CLASS F PROTEIN"/>
    <property type="match status" value="1"/>
</dbReference>
<dbReference type="PRINTS" id="PR00081">
    <property type="entry name" value="GDHRDH"/>
</dbReference>
<dbReference type="GO" id="GO:0016491">
    <property type="term" value="F:oxidoreductase activity"/>
    <property type="evidence" value="ECO:0007669"/>
    <property type="project" value="UniProtKB-KW"/>
</dbReference>
<proteinExistence type="predicted"/>
<dbReference type="InterPro" id="IPR002347">
    <property type="entry name" value="SDR_fam"/>
</dbReference>
<dbReference type="PANTHER" id="PTHR43157">
    <property type="entry name" value="PHOSPHATIDYLINOSITOL-GLYCAN BIOSYNTHESIS CLASS F PROTEIN-RELATED"/>
    <property type="match status" value="1"/>
</dbReference>
<dbReference type="Pfam" id="PF00106">
    <property type="entry name" value="adh_short"/>
    <property type="match status" value="1"/>
</dbReference>
<sequence>MADRAVIITGGNAGLGYQCAKNVALGDPGYHVVLACRSLARGEAAAEALRAETGNSNITVMELDLASSASVRAFHDTFSQADLPPLYGVVCNAGISASGTPGAPRTADGFETIFAVNHLGHFLLTNLLLNRMGDSGRIVFVTSDLHNPPAFFPVKVTYSNAATIAAGGGPGVKAYCTSKLCNLYCAYEMARLLSDRTDRRVTVNAFNPGAMSDTGFAAPTGNALVRGATRVIGGIMGKLIGKQGTSTASGAALAKLITDPALAATTGTYNDRGAQAPSSPLSHNRDNARELWRASMEMTGLSESDTIFS</sequence>
<dbReference type="SUPFAM" id="SSF51735">
    <property type="entry name" value="NAD(P)-binding Rossmann-fold domains"/>
    <property type="match status" value="1"/>
</dbReference>
<dbReference type="InterPro" id="IPR036291">
    <property type="entry name" value="NAD(P)-bd_dom_sf"/>
</dbReference>
<evidence type="ECO:0000256" key="1">
    <source>
        <dbReference type="ARBA" id="ARBA00023002"/>
    </source>
</evidence>
<evidence type="ECO:0000313" key="3">
    <source>
        <dbReference type="Proteomes" id="UP000037151"/>
    </source>
</evidence>
<keyword evidence="1" id="KW-0560">Oxidoreductase</keyword>
<organism evidence="2 3">
    <name type="scientific">Streptomyces acidiscabies</name>
    <dbReference type="NCBI Taxonomy" id="42234"/>
    <lineage>
        <taxon>Bacteria</taxon>
        <taxon>Bacillati</taxon>
        <taxon>Actinomycetota</taxon>
        <taxon>Actinomycetes</taxon>
        <taxon>Kitasatosporales</taxon>
        <taxon>Streptomycetaceae</taxon>
        <taxon>Streptomyces</taxon>
    </lineage>
</organism>
<evidence type="ECO:0000313" key="2">
    <source>
        <dbReference type="EMBL" id="KND23583.1"/>
    </source>
</evidence>
<comment type="caution">
    <text evidence="2">The sequence shown here is derived from an EMBL/GenBank/DDBJ whole genome shotgun (WGS) entry which is preliminary data.</text>
</comment>
<dbReference type="AlphaFoldDB" id="A0A0L0JDC1"/>
<accession>A0A0L0JDC1</accession>
<dbReference type="Gene3D" id="3.40.50.720">
    <property type="entry name" value="NAD(P)-binding Rossmann-like Domain"/>
    <property type="match status" value="1"/>
</dbReference>
<dbReference type="EMBL" id="JPPY01000259">
    <property type="protein sequence ID" value="KND23583.1"/>
    <property type="molecule type" value="Genomic_DNA"/>
</dbReference>
<dbReference type="Proteomes" id="UP000037151">
    <property type="component" value="Unassembled WGS sequence"/>
</dbReference>
<dbReference type="RefSeq" id="WP_050375681.1">
    <property type="nucleotide sequence ID" value="NZ_KQ257835.1"/>
</dbReference>